<dbReference type="EMBL" id="CM047580">
    <property type="protein sequence ID" value="KAI9922399.1"/>
    <property type="molecule type" value="Genomic_DNA"/>
</dbReference>
<keyword evidence="2" id="KW-1185">Reference proteome</keyword>
<comment type="caution">
    <text evidence="1">The sequence shown here is derived from an EMBL/GenBank/DDBJ whole genome shotgun (WGS) entry which is preliminary data.</text>
</comment>
<evidence type="ECO:0000313" key="1">
    <source>
        <dbReference type="EMBL" id="KAI9922399.1"/>
    </source>
</evidence>
<evidence type="ECO:0000313" key="2">
    <source>
        <dbReference type="Proteomes" id="UP001163321"/>
    </source>
</evidence>
<accession>A0ACC0WWH4</accession>
<dbReference type="Proteomes" id="UP001163321">
    <property type="component" value="Chromosome 1"/>
</dbReference>
<sequence length="97" mass="10805">MLRNQHSDEKVQNCVNVASARQPIFAKKKSEGWNLVDSKLQCNSIRGGGRRGDDARLTPFLIDHVKHLARSSNVNTPVLSEKRVFSSTDIAPTRCTT</sequence>
<proteinExistence type="predicted"/>
<name>A0ACC0WWH4_9STRA</name>
<protein>
    <submittedName>
        <fullName evidence="1">Uncharacterized protein</fullName>
    </submittedName>
</protein>
<reference evidence="1 2" key="1">
    <citation type="journal article" date="2022" name="bioRxiv">
        <title>The genome of the oomycete Peronosclerospora sorghi, a cosmopolitan pathogen of maize and sorghum, is inflated with dispersed pseudogenes.</title>
        <authorList>
            <person name="Fletcher K."/>
            <person name="Martin F."/>
            <person name="Isakeit T."/>
            <person name="Cavanaugh K."/>
            <person name="Magill C."/>
            <person name="Michelmore R."/>
        </authorList>
    </citation>
    <scope>NUCLEOTIDE SEQUENCE [LARGE SCALE GENOMIC DNA]</scope>
    <source>
        <strain evidence="1">P6</strain>
    </source>
</reference>
<organism evidence="1 2">
    <name type="scientific">Peronosclerospora sorghi</name>
    <dbReference type="NCBI Taxonomy" id="230839"/>
    <lineage>
        <taxon>Eukaryota</taxon>
        <taxon>Sar</taxon>
        <taxon>Stramenopiles</taxon>
        <taxon>Oomycota</taxon>
        <taxon>Peronosporomycetes</taxon>
        <taxon>Peronosporales</taxon>
        <taxon>Peronosporaceae</taxon>
        <taxon>Peronosclerospora</taxon>
    </lineage>
</organism>
<gene>
    <name evidence="1" type="ORF">PsorP6_002697</name>
</gene>